<sequence>MSPGDALAHELLQEQARSQRATVAGTNVLDVSNGGLQALAQVGLQRHRPVRLTRSSAGCNHAVTNLLVTEQSRSAQTQSSHSGTGQGSDIQDDVRVRLRSQSDTISHDQATLSVSVQHLNGTAITHGDNVLRAQCVTAGHVLSQAQVTGDSNRNIQLSRSNHSAQNRCRTSHIALHGHHRSGRLQRVTTGIEGDTLTNQSNVSLRVLRGVLHNGKNRLAGRTLTNTGNAAEALLCQAVVVEQFNLNVRVILSDLSSELSESLRVQVRRGQVHQAASVLSGLAQNQAVHQSLFSLFLINRRNNQNGLDFFLDRILGLETQTLFNEVAQHSAVSNSLNFLYRRNAEIESNLLSGTNQLTSRRTGSVTQSIQALLTLSGIGAQTRQRHNAGTGVLKTGQTQQLIGCARSAQRLQQLVNTLNRVLRQGARRQVRAVRTLQNAQNQNVSFERFKVGAVNRQRQRHRYSFAYVFSNSRGTSSRPKNSTVGPRRVRMNTAAQSHADYCFYSTRICRRA</sequence>
<dbReference type="HOGENOM" id="CLU_533041_0_0_11"/>
<proteinExistence type="predicted"/>
<accession>D2NSD7</accession>
<evidence type="ECO:0000313" key="3">
    <source>
        <dbReference type="Proteomes" id="UP000001883"/>
    </source>
</evidence>
<evidence type="ECO:0000313" key="2">
    <source>
        <dbReference type="EMBL" id="BAI64563.1"/>
    </source>
</evidence>
<reference evidence="3" key="1">
    <citation type="submission" date="2009-07" db="EMBL/GenBank/DDBJ databases">
        <title>Complete genome sequence of Rothia mucilaginosa DJ.</title>
        <authorList>
            <person name="Yamane K."/>
            <person name="Nambu T."/>
            <person name="Mashimo C."/>
            <person name="Sugimori C."/>
            <person name="Yamanaka T."/>
            <person name="Leung K."/>
            <person name="Fukushima H."/>
        </authorList>
    </citation>
    <scope>NUCLEOTIDE SEQUENCE [LARGE SCALE GENOMIC DNA]</scope>
    <source>
        <strain evidence="3">DY-18</strain>
    </source>
</reference>
<name>D2NSD7_ROTMD</name>
<dbReference type="eggNOG" id="ENOG50319GV">
    <property type="taxonomic scope" value="Bacteria"/>
</dbReference>
<dbReference type="AlphaFoldDB" id="D2NSD7"/>
<keyword evidence="2" id="KW-0413">Isomerase</keyword>
<feature type="compositionally biased region" description="Low complexity" evidence="1">
    <location>
        <begin position="74"/>
        <end position="83"/>
    </location>
</feature>
<feature type="region of interest" description="Disordered" evidence="1">
    <location>
        <begin position="71"/>
        <end position="93"/>
    </location>
</feature>
<dbReference type="GO" id="GO:0016853">
    <property type="term" value="F:isomerase activity"/>
    <property type="evidence" value="ECO:0007669"/>
    <property type="project" value="UniProtKB-KW"/>
</dbReference>
<evidence type="ECO:0000256" key="1">
    <source>
        <dbReference type="SAM" id="MobiDB-lite"/>
    </source>
</evidence>
<protein>
    <submittedName>
        <fullName evidence="2">Thiol-disulfide isomerase</fullName>
    </submittedName>
</protein>
<dbReference type="KEGG" id="rmu:RMDY18_07310"/>
<gene>
    <name evidence="2" type="ordered locus">RMDY18_07310</name>
</gene>
<keyword evidence="3" id="KW-1185">Reference proteome</keyword>
<organism evidence="2 3">
    <name type="scientific">Rothia mucilaginosa (strain DY-18)</name>
    <name type="common">Stomatococcus mucilaginosus</name>
    <dbReference type="NCBI Taxonomy" id="680646"/>
    <lineage>
        <taxon>Bacteria</taxon>
        <taxon>Bacillati</taxon>
        <taxon>Actinomycetota</taxon>
        <taxon>Actinomycetes</taxon>
        <taxon>Micrococcales</taxon>
        <taxon>Micrococcaceae</taxon>
        <taxon>Rothia</taxon>
    </lineage>
</organism>
<reference evidence="2 3" key="3">
    <citation type="journal article" date="2010" name="Sequencing">
        <title>Complete Genome Sequence of Rothia mucilaginosa DY-18: A Clinical Isolate with Dense Meshwork-Like Structures from a Persistent Apical Periodontitis Lesion.</title>
        <authorList>
            <person name="Yamane K."/>
            <person name="Nambu T."/>
            <person name="Yamanaka T."/>
            <person name="Mashimo C."/>
            <person name="Sugimori C."/>
            <person name="Leung K.-P."/>
            <person name="Fukushima H."/>
        </authorList>
    </citation>
    <scope>NUCLEOTIDE SEQUENCE [LARGE SCALE GENOMIC DNA]</scope>
    <source>
        <strain evidence="2 3">DY-18</strain>
    </source>
</reference>
<dbReference type="Proteomes" id="UP000001883">
    <property type="component" value="Chromosome"/>
</dbReference>
<reference evidence="2 3" key="2">
    <citation type="journal article" date="2010" name="J Osaka Dent Univ">
        <title>Isolation and identification of Rothia mucilaginosa from persistent apical periodontitis lesions.</title>
        <authorList>
            <person name="Yamane K."/>
            <person name="Yoshida M."/>
            <person name="Fujihira T."/>
            <person name="Baba T."/>
            <person name="Tsuji N."/>
            <person name="Hayashi H."/>
            <person name="Sugimori C."/>
            <person name="Yamanaka T."/>
            <person name="Mashimo C."/>
            <person name="Nambu T."/>
            <person name="Kawai H."/>
            <person name="Fukushima H."/>
        </authorList>
    </citation>
    <scope>NUCLEOTIDE SEQUENCE [LARGE SCALE GENOMIC DNA]</scope>
    <source>
        <strain evidence="2 3">DY-18</strain>
    </source>
</reference>
<dbReference type="EMBL" id="AP011540">
    <property type="protein sequence ID" value="BAI64563.1"/>
    <property type="molecule type" value="Genomic_DNA"/>
</dbReference>